<proteinExistence type="predicted"/>
<dbReference type="Gene3D" id="1.10.10.60">
    <property type="entry name" value="Homeodomain-like"/>
    <property type="match status" value="1"/>
</dbReference>
<dbReference type="SMART" id="SM00342">
    <property type="entry name" value="HTH_ARAC"/>
    <property type="match status" value="1"/>
</dbReference>
<sequence>MSLLEPKPSMGVLKLYDSEKNNRFRLHRYPPAEDLRFFIKHFWIVSWDLTDQEPFWQHVVPNPCVNLVIEHGKSGIFGPAKQKFSYQLQGIGCVFGVKFKPGGFYPFLQRSVAELSKQPLNISDVFAVDACALEQAILTETEEEKMVELASAFIRHKLPKQDATILQIDRVIDRIIHNHEITKVDQLCDALAINKRKLQRLFEQYVGVSPKWVIKLYRLQNAAAMIERDHRPDLLQLSLALGYYDQSHFNKDFKMIIGKTPLEYARPTVPGQSTPAPQPQTER</sequence>
<feature type="domain" description="HTH araC/xylS-type" evidence="4">
    <location>
        <begin position="166"/>
        <end position="267"/>
    </location>
</feature>
<evidence type="ECO:0000256" key="3">
    <source>
        <dbReference type="ARBA" id="ARBA00023163"/>
    </source>
</evidence>
<keyword evidence="6" id="KW-1185">Reference proteome</keyword>
<dbReference type="Pfam" id="PF12833">
    <property type="entry name" value="HTH_18"/>
    <property type="match status" value="1"/>
</dbReference>
<evidence type="ECO:0000259" key="4">
    <source>
        <dbReference type="PROSITE" id="PS01124"/>
    </source>
</evidence>
<dbReference type="PROSITE" id="PS01124">
    <property type="entry name" value="HTH_ARAC_FAMILY_2"/>
    <property type="match status" value="1"/>
</dbReference>
<accession>A0A223CWI7</accession>
<dbReference type="InterPro" id="IPR046532">
    <property type="entry name" value="DUF6597"/>
</dbReference>
<keyword evidence="1" id="KW-0805">Transcription regulation</keyword>
<dbReference type="InterPro" id="IPR018062">
    <property type="entry name" value="HTH_AraC-typ_CS"/>
</dbReference>
<dbReference type="OrthoDB" id="323290at2"/>
<name>A0A223CWI7_9BACL</name>
<dbReference type="KEGG" id="tab:CIG75_00970"/>
<evidence type="ECO:0000256" key="2">
    <source>
        <dbReference type="ARBA" id="ARBA00023125"/>
    </source>
</evidence>
<dbReference type="SUPFAM" id="SSF46689">
    <property type="entry name" value="Homeodomain-like"/>
    <property type="match status" value="1"/>
</dbReference>
<dbReference type="Pfam" id="PF20240">
    <property type="entry name" value="DUF6597"/>
    <property type="match status" value="1"/>
</dbReference>
<dbReference type="InterPro" id="IPR050204">
    <property type="entry name" value="AraC_XylS_family_regulators"/>
</dbReference>
<dbReference type="RefSeq" id="WP_094234946.1">
    <property type="nucleotide sequence ID" value="NZ_CP022657.1"/>
</dbReference>
<dbReference type="Proteomes" id="UP000214688">
    <property type="component" value="Chromosome"/>
</dbReference>
<reference evidence="5 6" key="1">
    <citation type="journal article" date="2015" name="Int. J. Syst. Evol. Microbiol.">
        <title>Tumebacillus algifaecis sp. nov., isolated from decomposing algal scum.</title>
        <authorList>
            <person name="Wu Y.F."/>
            <person name="Zhang B."/>
            <person name="Xing P."/>
            <person name="Wu Q.L."/>
            <person name="Liu S.J."/>
        </authorList>
    </citation>
    <scope>NUCLEOTIDE SEQUENCE [LARGE SCALE GENOMIC DNA]</scope>
    <source>
        <strain evidence="5 6">THMBR28</strain>
    </source>
</reference>
<dbReference type="EMBL" id="CP022657">
    <property type="protein sequence ID" value="ASS73686.1"/>
    <property type="molecule type" value="Genomic_DNA"/>
</dbReference>
<protein>
    <submittedName>
        <fullName evidence="5">AraC family transcriptional regulator</fullName>
    </submittedName>
</protein>
<dbReference type="InterPro" id="IPR009057">
    <property type="entry name" value="Homeodomain-like_sf"/>
</dbReference>
<keyword evidence="2" id="KW-0238">DNA-binding</keyword>
<evidence type="ECO:0000256" key="1">
    <source>
        <dbReference type="ARBA" id="ARBA00023015"/>
    </source>
</evidence>
<keyword evidence="3" id="KW-0804">Transcription</keyword>
<dbReference type="AlphaFoldDB" id="A0A223CWI7"/>
<dbReference type="InterPro" id="IPR018060">
    <property type="entry name" value="HTH_AraC"/>
</dbReference>
<evidence type="ECO:0000313" key="5">
    <source>
        <dbReference type="EMBL" id="ASS73686.1"/>
    </source>
</evidence>
<organism evidence="5 6">
    <name type="scientific">Tumebacillus algifaecis</name>
    <dbReference type="NCBI Taxonomy" id="1214604"/>
    <lineage>
        <taxon>Bacteria</taxon>
        <taxon>Bacillati</taxon>
        <taxon>Bacillota</taxon>
        <taxon>Bacilli</taxon>
        <taxon>Bacillales</taxon>
        <taxon>Alicyclobacillaceae</taxon>
        <taxon>Tumebacillus</taxon>
    </lineage>
</organism>
<dbReference type="GO" id="GO:0003700">
    <property type="term" value="F:DNA-binding transcription factor activity"/>
    <property type="evidence" value="ECO:0007669"/>
    <property type="project" value="InterPro"/>
</dbReference>
<dbReference type="PANTHER" id="PTHR46796">
    <property type="entry name" value="HTH-TYPE TRANSCRIPTIONAL ACTIVATOR RHAS-RELATED"/>
    <property type="match status" value="1"/>
</dbReference>
<gene>
    <name evidence="5" type="ORF">CIG75_00970</name>
</gene>
<dbReference type="PANTHER" id="PTHR46796:SF13">
    <property type="entry name" value="HTH-TYPE TRANSCRIPTIONAL ACTIVATOR RHAS"/>
    <property type="match status" value="1"/>
</dbReference>
<dbReference type="GO" id="GO:0043565">
    <property type="term" value="F:sequence-specific DNA binding"/>
    <property type="evidence" value="ECO:0007669"/>
    <property type="project" value="InterPro"/>
</dbReference>
<evidence type="ECO:0000313" key="6">
    <source>
        <dbReference type="Proteomes" id="UP000214688"/>
    </source>
</evidence>
<dbReference type="PROSITE" id="PS00041">
    <property type="entry name" value="HTH_ARAC_FAMILY_1"/>
    <property type="match status" value="2"/>
</dbReference>